<feature type="region of interest" description="Disordered" evidence="1">
    <location>
        <begin position="48"/>
        <end position="111"/>
    </location>
</feature>
<feature type="region of interest" description="Disordered" evidence="1">
    <location>
        <begin position="123"/>
        <end position="330"/>
    </location>
</feature>
<feature type="compositionally biased region" description="Basic and acidic residues" evidence="1">
    <location>
        <begin position="61"/>
        <end position="70"/>
    </location>
</feature>
<evidence type="ECO:0000313" key="3">
    <source>
        <dbReference type="Proteomes" id="UP000054558"/>
    </source>
</evidence>
<evidence type="ECO:0008006" key="4">
    <source>
        <dbReference type="Google" id="ProtNLM"/>
    </source>
</evidence>
<name>A0A1Y1HKU8_KLENI</name>
<feature type="region of interest" description="Disordered" evidence="1">
    <location>
        <begin position="391"/>
        <end position="425"/>
    </location>
</feature>
<dbReference type="PANTHER" id="PTHR31934">
    <property type="entry name" value="ALPHA/BETA-HYDROLASES SUPERFAMILY PROTEIN"/>
    <property type="match status" value="1"/>
</dbReference>
<evidence type="ECO:0000256" key="1">
    <source>
        <dbReference type="SAM" id="MobiDB-lite"/>
    </source>
</evidence>
<reference evidence="2 3" key="1">
    <citation type="journal article" date="2014" name="Nat. Commun.">
        <title>Klebsormidium flaccidum genome reveals primary factors for plant terrestrial adaptation.</title>
        <authorList>
            <person name="Hori K."/>
            <person name="Maruyama F."/>
            <person name="Fujisawa T."/>
            <person name="Togashi T."/>
            <person name="Yamamoto N."/>
            <person name="Seo M."/>
            <person name="Sato S."/>
            <person name="Yamada T."/>
            <person name="Mori H."/>
            <person name="Tajima N."/>
            <person name="Moriyama T."/>
            <person name="Ikeuchi M."/>
            <person name="Watanabe M."/>
            <person name="Wada H."/>
            <person name="Kobayashi K."/>
            <person name="Saito M."/>
            <person name="Masuda T."/>
            <person name="Sasaki-Sekimoto Y."/>
            <person name="Mashiguchi K."/>
            <person name="Awai K."/>
            <person name="Shimojima M."/>
            <person name="Masuda S."/>
            <person name="Iwai M."/>
            <person name="Nobusawa T."/>
            <person name="Narise T."/>
            <person name="Kondo S."/>
            <person name="Saito H."/>
            <person name="Sato R."/>
            <person name="Murakawa M."/>
            <person name="Ihara Y."/>
            <person name="Oshima-Yamada Y."/>
            <person name="Ohtaka K."/>
            <person name="Satoh M."/>
            <person name="Sonobe K."/>
            <person name="Ishii M."/>
            <person name="Ohtani R."/>
            <person name="Kanamori-Sato M."/>
            <person name="Honoki R."/>
            <person name="Miyazaki D."/>
            <person name="Mochizuki H."/>
            <person name="Umetsu J."/>
            <person name="Higashi K."/>
            <person name="Shibata D."/>
            <person name="Kamiya Y."/>
            <person name="Sato N."/>
            <person name="Nakamura Y."/>
            <person name="Tabata S."/>
            <person name="Ida S."/>
            <person name="Kurokawa K."/>
            <person name="Ohta H."/>
        </authorList>
    </citation>
    <scope>NUCLEOTIDE SEQUENCE [LARGE SCALE GENOMIC DNA]</scope>
    <source>
        <strain evidence="2 3">NIES-2285</strain>
    </source>
</reference>
<feature type="compositionally biased region" description="Low complexity" evidence="1">
    <location>
        <begin position="320"/>
        <end position="329"/>
    </location>
</feature>
<accession>A0A1Y1HKU8</accession>
<dbReference type="AlphaFoldDB" id="A0A1Y1HKU8"/>
<protein>
    <recommendedName>
        <fullName evidence="4">Alpha/beta-Hydrolases superfamily protein</fullName>
    </recommendedName>
</protein>
<dbReference type="SUPFAM" id="SSF53474">
    <property type="entry name" value="alpha/beta-Hydrolases"/>
    <property type="match status" value="1"/>
</dbReference>
<dbReference type="EMBL" id="DF236975">
    <property type="protein sequence ID" value="GAQ79234.1"/>
    <property type="molecule type" value="Genomic_DNA"/>
</dbReference>
<feature type="compositionally biased region" description="Basic and acidic residues" evidence="1">
    <location>
        <begin position="267"/>
        <end position="281"/>
    </location>
</feature>
<evidence type="ECO:0000313" key="2">
    <source>
        <dbReference type="EMBL" id="GAQ79234.1"/>
    </source>
</evidence>
<dbReference type="InterPro" id="IPR029058">
    <property type="entry name" value="AB_hydrolase_fold"/>
</dbReference>
<feature type="compositionally biased region" description="Basic and acidic residues" evidence="1">
    <location>
        <begin position="143"/>
        <end position="162"/>
    </location>
</feature>
<gene>
    <name evidence="2" type="ORF">KFL_000260510</name>
</gene>
<proteinExistence type="predicted"/>
<organism evidence="2 3">
    <name type="scientific">Klebsormidium nitens</name>
    <name type="common">Green alga</name>
    <name type="synonym">Ulothrix nitens</name>
    <dbReference type="NCBI Taxonomy" id="105231"/>
    <lineage>
        <taxon>Eukaryota</taxon>
        <taxon>Viridiplantae</taxon>
        <taxon>Streptophyta</taxon>
        <taxon>Klebsormidiophyceae</taxon>
        <taxon>Klebsormidiales</taxon>
        <taxon>Klebsormidiaceae</taxon>
        <taxon>Klebsormidium</taxon>
    </lineage>
</organism>
<sequence>MVASCISAQAVAAPSFLVRMVSGVGGADWFEVASRLAQAETNIGLGRIVDSPRSANTPRAGQERGEEKGNNKQVTFQPTFTSDKKERIATPENTKSRGAVFGPPSPPLKRHAAPLFKVGKLADAQSNRKHKQEQFPVELEDVTSDKQSFDSKEGQDKERPAEADGALGGEEDWELIDGEKGTGAFQEDEERPAEKQITPKSVRTAKGLLELPDLVGTSPPDQEASLLRDWSLPSPSRRTVQPPLDAGKSPRTASASTKTQAPVDRQTNTREDHPQKEEDGHSIWQFNEFGRHDHAQELERRGSLQMEELVGPLRGGTPEGGPTPSPRESQLVPVSPFGALANVPGWNLAQAGLLSTSLGQRVASFVGEVVAASAEHEQRFVGRLRSNSFKKNGVPSELKAMDTASGSGPDSRADSGAELASSGGEGRALPEAALASVETGAAEAVLERGPAAEMSNADWMSRIQSATTQQLGEWLARVKMTYRGSKEDIGWLKREPGMPPITDGSERFLQLLGQIVHGIHSLSDEYVYLLTPGLFSNFGPLYLYDTKKYLAKLGLSTHIAKIHSEAAVEKNALEICQYVEELNWGTGKQVVILGHSKGGIDACAALALFPERLAGKVRGIALVQSPYAGNPVCSDILREGQVADFGSRAVLQTLMHHALKGELRALEDLTYEHRRAFILSHPLPPGIPLVSFHTEASRAPTALSTITTVGHAELPLAALVAGATSSAAAQSAGVGKLPIAMPIGATLATIAGHLELRYGEKSDGLVTRPDAEVPGSVVVRPEKKLDHAWPVFGGGKSTPGEPEPAHVNEALLTLLLESQFPPGQAPVVRQVRSGDPPKRWR</sequence>
<dbReference type="Gene3D" id="3.40.50.1820">
    <property type="entry name" value="alpha/beta hydrolase"/>
    <property type="match status" value="1"/>
</dbReference>
<feature type="compositionally biased region" description="Polar residues" evidence="1">
    <location>
        <begin position="251"/>
        <end position="260"/>
    </location>
</feature>
<dbReference type="Proteomes" id="UP000054558">
    <property type="component" value="Unassembled WGS sequence"/>
</dbReference>
<keyword evidence="3" id="KW-1185">Reference proteome</keyword>
<dbReference type="OrthoDB" id="2016516at2759"/>
<feature type="compositionally biased region" description="Basic and acidic residues" evidence="1">
    <location>
        <begin position="289"/>
        <end position="302"/>
    </location>
</feature>
<feature type="compositionally biased region" description="Polar residues" evidence="1">
    <location>
        <begin position="71"/>
        <end position="81"/>
    </location>
</feature>
<dbReference type="PANTHER" id="PTHR31934:SF5">
    <property type="entry name" value="OS05G0557900 PROTEIN"/>
    <property type="match status" value="1"/>
</dbReference>